<keyword evidence="4" id="KW-1133">Transmembrane helix</keyword>
<dbReference type="Gene3D" id="2.60.40.10">
    <property type="entry name" value="Immunoglobulins"/>
    <property type="match status" value="1"/>
</dbReference>
<keyword evidence="2 4" id="KW-0812">Transmembrane</keyword>
<comment type="subcellular location">
    <subcellularLocation>
        <location evidence="1">Membrane</location>
    </subcellularLocation>
</comment>
<dbReference type="EMBL" id="JAICCE010000021">
    <property type="protein sequence ID" value="KAG9262773.1"/>
    <property type="molecule type" value="Genomic_DNA"/>
</dbReference>
<reference evidence="7 8" key="1">
    <citation type="submission" date="2021-07" db="EMBL/GenBank/DDBJ databases">
        <authorList>
            <person name="Imarazene B."/>
            <person name="Zahm M."/>
            <person name="Klopp C."/>
            <person name="Cabau C."/>
            <person name="Beille S."/>
            <person name="Jouanno E."/>
            <person name="Castinel A."/>
            <person name="Lluch J."/>
            <person name="Gil L."/>
            <person name="Kuchtly C."/>
            <person name="Lopez Roques C."/>
            <person name="Donnadieu C."/>
            <person name="Parrinello H."/>
            <person name="Journot L."/>
            <person name="Du K."/>
            <person name="Schartl M."/>
            <person name="Retaux S."/>
            <person name="Guiguen Y."/>
        </authorList>
    </citation>
    <scope>NUCLEOTIDE SEQUENCE [LARGE SCALE GENOMIC DNA]</scope>
    <source>
        <strain evidence="7">Pach_M1</strain>
        <tissue evidence="7">Testis</tissue>
    </source>
</reference>
<sequence>MFLFFTFLNIICIIFLLPAGLRAVSTVTGLKGQSVQIRCSYRSKYVSYMKYLCRGRCSSWEVKDVPVRSGPGPKDQRFSLEDDPGAGVFTVTITDLRSEDAGMYWCGVERPGRVDVYTMRRLRVQTDDLIPTTPVQTKPTYLSPYPSAGLIVLYVCIPLLLSGITISAVIFYCKWRKTGGIQNSAILQRAARPDGGAIDHEYKPPGRQNHVAVISVYQSLNFNTNQSDSAYQTLHVNSNQSDSAYQTLHVNSNQSDSAYQSLNFNSNQSDSAYQTLNVKSNQLVSGYQNLKVNINQSDSAYQTLIVNSNQSDS</sequence>
<dbReference type="InterPro" id="IPR003599">
    <property type="entry name" value="Ig_sub"/>
</dbReference>
<dbReference type="GO" id="GO:0004888">
    <property type="term" value="F:transmembrane signaling receptor activity"/>
    <property type="evidence" value="ECO:0007669"/>
    <property type="project" value="TreeGrafter"/>
</dbReference>
<dbReference type="InterPro" id="IPR013783">
    <property type="entry name" value="Ig-like_fold"/>
</dbReference>
<feature type="domain" description="Ig-like" evidence="6">
    <location>
        <begin position="18"/>
        <end position="123"/>
    </location>
</feature>
<dbReference type="PROSITE" id="PS50835">
    <property type="entry name" value="IG_LIKE"/>
    <property type="match status" value="1"/>
</dbReference>
<accession>A0A8T2KTX2</accession>
<evidence type="ECO:0000259" key="6">
    <source>
        <dbReference type="PROSITE" id="PS50835"/>
    </source>
</evidence>
<feature type="chain" id="PRO_5035773116" description="Ig-like domain-containing protein" evidence="5">
    <location>
        <begin position="24"/>
        <end position="313"/>
    </location>
</feature>
<dbReference type="InterPro" id="IPR050671">
    <property type="entry name" value="CD300_family_receptors"/>
</dbReference>
<organism evidence="7 8">
    <name type="scientific">Astyanax mexicanus</name>
    <name type="common">Blind cave fish</name>
    <name type="synonym">Astyanax fasciatus mexicanus</name>
    <dbReference type="NCBI Taxonomy" id="7994"/>
    <lineage>
        <taxon>Eukaryota</taxon>
        <taxon>Metazoa</taxon>
        <taxon>Chordata</taxon>
        <taxon>Craniata</taxon>
        <taxon>Vertebrata</taxon>
        <taxon>Euteleostomi</taxon>
        <taxon>Actinopterygii</taxon>
        <taxon>Neopterygii</taxon>
        <taxon>Teleostei</taxon>
        <taxon>Ostariophysi</taxon>
        <taxon>Characiformes</taxon>
        <taxon>Characoidei</taxon>
        <taxon>Acestrorhamphidae</taxon>
        <taxon>Acestrorhamphinae</taxon>
        <taxon>Astyanax</taxon>
    </lineage>
</organism>
<dbReference type="CDD" id="cd05716">
    <property type="entry name" value="IgV_pIgR_like"/>
    <property type="match status" value="1"/>
</dbReference>
<dbReference type="Pfam" id="PF07686">
    <property type="entry name" value="V-set"/>
    <property type="match status" value="1"/>
</dbReference>
<protein>
    <recommendedName>
        <fullName evidence="6">Ig-like domain-containing protein</fullName>
    </recommendedName>
</protein>
<evidence type="ECO:0000313" key="7">
    <source>
        <dbReference type="EMBL" id="KAG9262773.1"/>
    </source>
</evidence>
<dbReference type="PANTHER" id="PTHR11860:SF118">
    <property type="entry name" value="CMRF35-LIKE MOLECULE 3-RELATED"/>
    <property type="match status" value="1"/>
</dbReference>
<evidence type="ECO:0000313" key="8">
    <source>
        <dbReference type="Proteomes" id="UP000752171"/>
    </source>
</evidence>
<feature type="transmembrane region" description="Helical" evidence="4">
    <location>
        <begin position="151"/>
        <end position="173"/>
    </location>
</feature>
<evidence type="ECO:0000256" key="2">
    <source>
        <dbReference type="ARBA" id="ARBA00022692"/>
    </source>
</evidence>
<dbReference type="Proteomes" id="UP000752171">
    <property type="component" value="Unassembled WGS sequence"/>
</dbReference>
<keyword evidence="5" id="KW-0732">Signal</keyword>
<name>A0A8T2KTX2_ASTMX</name>
<comment type="caution">
    <text evidence="7">The sequence shown here is derived from an EMBL/GenBank/DDBJ whole genome shotgun (WGS) entry which is preliminary data.</text>
</comment>
<dbReference type="OrthoDB" id="8920197at2759"/>
<dbReference type="SMART" id="SM00409">
    <property type="entry name" value="IG"/>
    <property type="match status" value="1"/>
</dbReference>
<dbReference type="InterPro" id="IPR036179">
    <property type="entry name" value="Ig-like_dom_sf"/>
</dbReference>
<evidence type="ECO:0000256" key="4">
    <source>
        <dbReference type="SAM" id="Phobius"/>
    </source>
</evidence>
<dbReference type="AlphaFoldDB" id="A0A8T2KTX2"/>
<dbReference type="GO" id="GO:0005886">
    <property type="term" value="C:plasma membrane"/>
    <property type="evidence" value="ECO:0007669"/>
    <property type="project" value="TreeGrafter"/>
</dbReference>
<feature type="signal peptide" evidence="5">
    <location>
        <begin position="1"/>
        <end position="23"/>
    </location>
</feature>
<dbReference type="PANTHER" id="PTHR11860">
    <property type="entry name" value="POLYMERIC-IMMUNOGLOBULIN RECEPTOR"/>
    <property type="match status" value="1"/>
</dbReference>
<evidence type="ECO:0000256" key="3">
    <source>
        <dbReference type="ARBA" id="ARBA00023136"/>
    </source>
</evidence>
<dbReference type="SUPFAM" id="SSF48726">
    <property type="entry name" value="Immunoglobulin"/>
    <property type="match status" value="1"/>
</dbReference>
<gene>
    <name evidence="7" type="ORF">AMEX_G24632</name>
</gene>
<dbReference type="InterPro" id="IPR013106">
    <property type="entry name" value="Ig_V-set"/>
</dbReference>
<evidence type="ECO:0000256" key="5">
    <source>
        <dbReference type="SAM" id="SignalP"/>
    </source>
</evidence>
<keyword evidence="3 4" id="KW-0472">Membrane</keyword>
<dbReference type="InterPro" id="IPR007110">
    <property type="entry name" value="Ig-like_dom"/>
</dbReference>
<proteinExistence type="predicted"/>
<evidence type="ECO:0000256" key="1">
    <source>
        <dbReference type="ARBA" id="ARBA00004370"/>
    </source>
</evidence>
<dbReference type="KEGG" id="amex:103032955"/>